<name>K9UGK4_CHAP6</name>
<proteinExistence type="predicted"/>
<dbReference type="KEGG" id="cmp:Cha6605_3242"/>
<organism evidence="1 2">
    <name type="scientific">Chamaesiphon minutus (strain ATCC 27169 / PCC 6605)</name>
    <dbReference type="NCBI Taxonomy" id="1173020"/>
    <lineage>
        <taxon>Bacteria</taxon>
        <taxon>Bacillati</taxon>
        <taxon>Cyanobacteriota</taxon>
        <taxon>Cyanophyceae</taxon>
        <taxon>Gomontiellales</taxon>
        <taxon>Chamaesiphonaceae</taxon>
        <taxon>Chamaesiphon</taxon>
    </lineage>
</organism>
<gene>
    <name evidence="1" type="ORF">Cha6605_3242</name>
</gene>
<keyword evidence="2" id="KW-1185">Reference proteome</keyword>
<dbReference type="HOGENOM" id="CLU_626787_0_0_3"/>
<reference evidence="1 2" key="1">
    <citation type="submission" date="2012-05" db="EMBL/GenBank/DDBJ databases">
        <title>Finished chromosome of genome of Chamaesiphon sp. PCC 6605.</title>
        <authorList>
            <consortium name="US DOE Joint Genome Institute"/>
            <person name="Gugger M."/>
            <person name="Coursin T."/>
            <person name="Rippka R."/>
            <person name="Tandeau De Marsac N."/>
            <person name="Huntemann M."/>
            <person name="Wei C.-L."/>
            <person name="Han J."/>
            <person name="Detter J.C."/>
            <person name="Han C."/>
            <person name="Tapia R."/>
            <person name="Chen A."/>
            <person name="Kyrpides N."/>
            <person name="Mavromatis K."/>
            <person name="Markowitz V."/>
            <person name="Szeto E."/>
            <person name="Ivanova N."/>
            <person name="Pagani I."/>
            <person name="Pati A."/>
            <person name="Goodwin L."/>
            <person name="Nordberg H.P."/>
            <person name="Cantor M.N."/>
            <person name="Hua S.X."/>
            <person name="Woyke T."/>
            <person name="Kerfeld C.A."/>
        </authorList>
    </citation>
    <scope>NUCLEOTIDE SEQUENCE [LARGE SCALE GENOMIC DNA]</scope>
    <source>
        <strain evidence="2">ATCC 27169 / PCC 6605</strain>
    </source>
</reference>
<sequence length="408" mass="47463">MQMKIDRKLFWACMLLALLIVIYQPTMAIGARLTPKKLIEYGWGAPTPNFIRQHLKEMEQRPFDGVILKLNAGKEVFKKTAYPDAAFKQDRRDLAAIKSARLTDNFVVMWSGMDDDWDWFNDTDWAAAQKNIQNFGKTAKVGRLRGIAFDSEPYTKNSPWQYQDRPTQHRDKTFAAYQRQVRKRGAQFMTTLQTAQPGTQVLTLALMSWLKDLWAKPLTPAQVQEQLAAHKYGLWPAFINGMLDVAKSNSVLIDGNEWAYYFYRVNFFDESRDLVFNKARLLVDPKNDRKYAKQVKLGQAVYLDLTLHHFPTGNKDFRYGKAMPYFLSPEDRLRFLENNVYHALRTTDRYAWFYSEGTDWWQNKIPNGAEAAVRRGKTKQLSRKPLGFDIYPEVEKALQQCYAVSNIC</sequence>
<accession>K9UGK4</accession>
<protein>
    <recommendedName>
        <fullName evidence="3">Glycoside hydrolase family 42 N-terminal domain-containing protein</fullName>
    </recommendedName>
</protein>
<dbReference type="EMBL" id="CP003600">
    <property type="protein sequence ID" value="AFY94252.1"/>
    <property type="molecule type" value="Genomic_DNA"/>
</dbReference>
<evidence type="ECO:0000313" key="1">
    <source>
        <dbReference type="EMBL" id="AFY94252.1"/>
    </source>
</evidence>
<evidence type="ECO:0000313" key="2">
    <source>
        <dbReference type="Proteomes" id="UP000010366"/>
    </source>
</evidence>
<evidence type="ECO:0008006" key="3">
    <source>
        <dbReference type="Google" id="ProtNLM"/>
    </source>
</evidence>
<dbReference type="eggNOG" id="ENOG503115E">
    <property type="taxonomic scope" value="Bacteria"/>
</dbReference>
<dbReference type="AlphaFoldDB" id="K9UGK4"/>
<dbReference type="Proteomes" id="UP000010366">
    <property type="component" value="Chromosome"/>
</dbReference>